<dbReference type="Proteomes" id="UP000031830">
    <property type="component" value="Chromosome"/>
</dbReference>
<dbReference type="STRING" id="28110.KU46_1844"/>
<evidence type="ECO:0000259" key="1">
    <source>
        <dbReference type="Pfam" id="PF09836"/>
    </source>
</evidence>
<proteinExistence type="predicted"/>
<dbReference type="KEGG" id="fpz:LA55_1378"/>
<dbReference type="RefSeq" id="WP_044526484.1">
    <property type="nucleotide sequence ID" value="NZ_CP009440.1"/>
</dbReference>
<evidence type="ECO:0000313" key="3">
    <source>
        <dbReference type="Proteomes" id="UP000031830"/>
    </source>
</evidence>
<reference evidence="2 3" key="1">
    <citation type="journal article" date="2015" name="Genome Announc.">
        <title>Genome sequencing of 18 francisella strains to aid in assay development and testing.</title>
        <authorList>
            <person name="Johnson S.L."/>
            <person name="Daligault H.E."/>
            <person name="Davenport K.W."/>
            <person name="Coyne S.R."/>
            <person name="Frey K.G."/>
            <person name="Koroleva G.I."/>
            <person name="Broomall S.M."/>
            <person name="Bishop-Lilly K.A."/>
            <person name="Bruce D.C."/>
            <person name="Chertkov O."/>
            <person name="Freitas T."/>
            <person name="Jaissle J."/>
            <person name="Ladner J.T."/>
            <person name="Rosenzweig C.N."/>
            <person name="Gibbons H.S."/>
            <person name="Palacios G.F."/>
            <person name="Redden C.L."/>
            <person name="Xu Y."/>
            <person name="Minogue T.D."/>
            <person name="Chain P.S."/>
        </authorList>
    </citation>
    <scope>NUCLEOTIDE SEQUENCE [LARGE SCALE GENOMIC DNA]</scope>
    <source>
        <strain evidence="2 3">GA01-2794</strain>
    </source>
</reference>
<dbReference type="AlphaFoldDB" id="A0A0B6CS60"/>
<organism evidence="2 3">
    <name type="scientific">Francisella philomiragia</name>
    <dbReference type="NCBI Taxonomy" id="28110"/>
    <lineage>
        <taxon>Bacteria</taxon>
        <taxon>Pseudomonadati</taxon>
        <taxon>Pseudomonadota</taxon>
        <taxon>Gammaproteobacteria</taxon>
        <taxon>Thiotrichales</taxon>
        <taxon>Francisellaceae</taxon>
        <taxon>Francisella</taxon>
    </lineage>
</organism>
<name>A0A0B6CS60_9GAMM</name>
<dbReference type="Pfam" id="PF09836">
    <property type="entry name" value="DUF2063"/>
    <property type="match status" value="1"/>
</dbReference>
<dbReference type="EMBL" id="CP009440">
    <property type="protein sequence ID" value="AJI53314.1"/>
    <property type="molecule type" value="Genomic_DNA"/>
</dbReference>
<dbReference type="InterPro" id="IPR018640">
    <property type="entry name" value="DUF2063"/>
</dbReference>
<evidence type="ECO:0000313" key="2">
    <source>
        <dbReference type="EMBL" id="AJI53314.1"/>
    </source>
</evidence>
<dbReference type="InterPro" id="IPR044922">
    <property type="entry name" value="DUF2063_N_sf"/>
</dbReference>
<feature type="domain" description="Putative DNA-binding" evidence="1">
    <location>
        <begin position="12"/>
        <end position="84"/>
    </location>
</feature>
<sequence length="232" mass="27279">MNMSESIKTKMQNFTHAIRYDNSSDDRIQMYREFIVGNVLSVLENTFPYFNKHASQELKDKILKVFFEDNISSEPAFHQIATEILKSSKSVEMNEKFSKLIEFEWLLFSIEIDGSKVFESIEITKDLSFKDIRNIKENPTLTFILLPFDINDLDEEISIDKNIMYALYRNINHRTSYQRLTPLEFAVLSSVLEKGVSTFDLEDFQQIDNKYKERLIKSLASWHNQNMITLSV</sequence>
<protein>
    <recommendedName>
        <fullName evidence="1">Putative DNA-binding domain-containing protein</fullName>
    </recommendedName>
</protein>
<accession>A0A0B6CS60</accession>
<dbReference type="Gene3D" id="1.10.150.690">
    <property type="entry name" value="DUF2063"/>
    <property type="match status" value="1"/>
</dbReference>
<dbReference type="OrthoDB" id="7595107at2"/>
<gene>
    <name evidence="2" type="ORF">LA55_1378</name>
</gene>